<dbReference type="InterPro" id="IPR025058">
    <property type="entry name" value="DUF3995"/>
</dbReference>
<dbReference type="AlphaFoldDB" id="A0A9X2HFQ2"/>
<dbReference type="RefSeq" id="WP_254168198.1">
    <property type="nucleotide sequence ID" value="NZ_JANAFB010000040.1"/>
</dbReference>
<reference evidence="2" key="1">
    <citation type="submission" date="2022-06" db="EMBL/GenBank/DDBJ databases">
        <title>Rothia sp. isolated from sandalwood seedling.</title>
        <authorList>
            <person name="Tuikhar N."/>
            <person name="Kirdat K."/>
            <person name="Thorat V."/>
            <person name="Swetha P."/>
            <person name="Padma S."/>
            <person name="Sundararaj R."/>
            <person name="Yadav A."/>
        </authorList>
    </citation>
    <scope>NUCLEOTIDE SEQUENCE</scope>
    <source>
        <strain evidence="2">AR01</strain>
    </source>
</reference>
<feature type="transmembrane region" description="Helical" evidence="1">
    <location>
        <begin position="66"/>
        <end position="86"/>
    </location>
</feature>
<keyword evidence="1" id="KW-0472">Membrane</keyword>
<keyword evidence="1" id="KW-1133">Transmembrane helix</keyword>
<evidence type="ECO:0000313" key="3">
    <source>
        <dbReference type="Proteomes" id="UP001139502"/>
    </source>
</evidence>
<dbReference type="Proteomes" id="UP001139502">
    <property type="component" value="Unassembled WGS sequence"/>
</dbReference>
<dbReference type="Pfam" id="PF13160">
    <property type="entry name" value="DUF3995"/>
    <property type="match status" value="1"/>
</dbReference>
<gene>
    <name evidence="2" type="ORF">NBM05_12920</name>
</gene>
<name>A0A9X2HFQ2_9MICC</name>
<proteinExistence type="predicted"/>
<comment type="caution">
    <text evidence="2">The sequence shown here is derived from an EMBL/GenBank/DDBJ whole genome shotgun (WGS) entry which is preliminary data.</text>
</comment>
<evidence type="ECO:0000313" key="2">
    <source>
        <dbReference type="EMBL" id="MCP3426882.1"/>
    </source>
</evidence>
<feature type="transmembrane region" description="Helical" evidence="1">
    <location>
        <begin position="98"/>
        <end position="122"/>
    </location>
</feature>
<keyword evidence="3" id="KW-1185">Reference proteome</keyword>
<keyword evidence="1" id="KW-0812">Transmembrane</keyword>
<dbReference type="EMBL" id="JANAFB010000040">
    <property type="protein sequence ID" value="MCP3426882.1"/>
    <property type="molecule type" value="Genomic_DNA"/>
</dbReference>
<organism evidence="2 3">
    <name type="scientific">Rothia santali</name>
    <dbReference type="NCBI Taxonomy" id="2949643"/>
    <lineage>
        <taxon>Bacteria</taxon>
        <taxon>Bacillati</taxon>
        <taxon>Actinomycetota</taxon>
        <taxon>Actinomycetes</taxon>
        <taxon>Micrococcales</taxon>
        <taxon>Micrococcaceae</taxon>
        <taxon>Rothia</taxon>
    </lineage>
</organism>
<sequence>MRVGAGEGAPTRHGEPAGALLAALLGVELAAGVVHGLFSLYWGAGGSWLLPTIGRQMLEAFGEDRWLLVPVGLVKVGCAAAPVLLARHGLLARGPWRAICWLGATVLVVWGGLGATSALLVLGGVVRTAEGYDREGMIGHAYLWDPLFLLWGLSLAASLVLVRRRRA</sequence>
<accession>A0A9X2HFQ2</accession>
<protein>
    <submittedName>
        <fullName evidence="2">DUF3995 domain-containing protein</fullName>
    </submittedName>
</protein>
<feature type="transmembrane region" description="Helical" evidence="1">
    <location>
        <begin position="142"/>
        <end position="162"/>
    </location>
</feature>
<feature type="transmembrane region" description="Helical" evidence="1">
    <location>
        <begin position="20"/>
        <end position="42"/>
    </location>
</feature>
<evidence type="ECO:0000256" key="1">
    <source>
        <dbReference type="SAM" id="Phobius"/>
    </source>
</evidence>